<gene>
    <name evidence="2" type="ORF">SS50377_11861</name>
    <name evidence="3" type="ORF">SS50377_24970</name>
</gene>
<dbReference type="AlphaFoldDB" id="V6LWC9"/>
<evidence type="ECO:0000313" key="4">
    <source>
        <dbReference type="Proteomes" id="UP000018208"/>
    </source>
</evidence>
<evidence type="ECO:0000256" key="1">
    <source>
        <dbReference type="SAM" id="Phobius"/>
    </source>
</evidence>
<organism evidence="2">
    <name type="scientific">Spironucleus salmonicida</name>
    <dbReference type="NCBI Taxonomy" id="348837"/>
    <lineage>
        <taxon>Eukaryota</taxon>
        <taxon>Metamonada</taxon>
        <taxon>Diplomonadida</taxon>
        <taxon>Hexamitidae</taxon>
        <taxon>Hexamitinae</taxon>
        <taxon>Spironucleus</taxon>
    </lineage>
</organism>
<evidence type="ECO:0000313" key="2">
    <source>
        <dbReference type="EMBL" id="EST48016.1"/>
    </source>
</evidence>
<protein>
    <submittedName>
        <fullName evidence="2">Cysteine-rich membrane protein 2</fullName>
    </submittedName>
</protein>
<dbReference type="Proteomes" id="UP000018208">
    <property type="component" value="Unassembled WGS sequence"/>
</dbReference>
<evidence type="ECO:0000313" key="3">
    <source>
        <dbReference type="EMBL" id="KAH0572855.1"/>
    </source>
</evidence>
<dbReference type="EMBL" id="AUWU02000005">
    <property type="protein sequence ID" value="KAH0572855.1"/>
    <property type="molecule type" value="Genomic_DNA"/>
</dbReference>
<proteinExistence type="predicted"/>
<keyword evidence="1" id="KW-0472">Membrane</keyword>
<reference evidence="2 3" key="1">
    <citation type="journal article" date="2014" name="PLoS Genet.">
        <title>The Genome of Spironucleus salmonicida Highlights a Fish Pathogen Adapted to Fluctuating Environments.</title>
        <authorList>
            <person name="Xu F."/>
            <person name="Jerlstrom-Hultqvist J."/>
            <person name="Einarsson E."/>
            <person name="Astvaldsson A."/>
            <person name="Svard S.G."/>
            <person name="Andersson J.O."/>
        </authorList>
    </citation>
    <scope>NUCLEOTIDE SEQUENCE</scope>
    <source>
        <strain evidence="3">ATCC 50377</strain>
    </source>
</reference>
<accession>V6LWC9</accession>
<reference evidence="3" key="2">
    <citation type="submission" date="2020-12" db="EMBL/GenBank/DDBJ databases">
        <title>New Spironucleus salmonicida genome in near-complete chromosomes.</title>
        <authorList>
            <person name="Xu F."/>
            <person name="Kurt Z."/>
            <person name="Jimenez-Gonzalez A."/>
            <person name="Astvaldsson A."/>
            <person name="Andersson J.O."/>
            <person name="Svard S.G."/>
        </authorList>
    </citation>
    <scope>NUCLEOTIDE SEQUENCE</scope>
    <source>
        <strain evidence="3">ATCC 50377</strain>
    </source>
</reference>
<name>V6LWC9_9EUKA</name>
<dbReference type="VEuPathDB" id="GiardiaDB:SS50377_24970"/>
<keyword evidence="1" id="KW-1133">Transmembrane helix</keyword>
<keyword evidence="4" id="KW-1185">Reference proteome</keyword>
<sequence>MTCSPSYGQYCDSDNNALLCDMKNIIFPCNCGLSVQNCAVCNSIGCRLCLLGYEPQIGKGCLKLADDKFEISGVILGCLLGIVILLITILVTVKISLRKRKSNHIRLV</sequence>
<feature type="transmembrane region" description="Helical" evidence="1">
    <location>
        <begin position="74"/>
        <end position="97"/>
    </location>
</feature>
<keyword evidence="1" id="KW-0812">Transmembrane</keyword>
<dbReference type="EMBL" id="KI546011">
    <property type="protein sequence ID" value="EST48016.1"/>
    <property type="molecule type" value="Genomic_DNA"/>
</dbReference>